<organism evidence="2 3">
    <name type="scientific">Hymenobacter glacieicola</name>
    <dbReference type="NCBI Taxonomy" id="1562124"/>
    <lineage>
        <taxon>Bacteria</taxon>
        <taxon>Pseudomonadati</taxon>
        <taxon>Bacteroidota</taxon>
        <taxon>Cytophagia</taxon>
        <taxon>Cytophagales</taxon>
        <taxon>Hymenobacteraceae</taxon>
        <taxon>Hymenobacter</taxon>
    </lineage>
</organism>
<reference evidence="3" key="1">
    <citation type="journal article" date="2019" name="Int. J. Syst. Evol. Microbiol.">
        <title>The Global Catalogue of Microorganisms (GCM) 10K type strain sequencing project: providing services to taxonomists for standard genome sequencing and annotation.</title>
        <authorList>
            <consortium name="The Broad Institute Genomics Platform"/>
            <consortium name="The Broad Institute Genome Sequencing Center for Infectious Disease"/>
            <person name="Wu L."/>
            <person name="Ma J."/>
        </authorList>
    </citation>
    <scope>NUCLEOTIDE SEQUENCE [LARGE SCALE GENOMIC DNA]</scope>
    <source>
        <strain evidence="3">CGMCC 1.12990</strain>
    </source>
</reference>
<evidence type="ECO:0000256" key="1">
    <source>
        <dbReference type="SAM" id="Phobius"/>
    </source>
</evidence>
<sequence>MTLAILIAGLLLVGAILGGMALHEKHTTGSTTKVRRLLKHLGCRWGGSAIIIVGLTLWFAYPYFAKEVEPGDGITGAEPALMDVGVFQTLLLAGIRAVAIWCFSRLLLRKYWPVVDRFLKKHFVRAFYRLTEWQKVIVSLWLVSAFVYLCVNLTH</sequence>
<gene>
    <name evidence="2" type="ORF">GCM10011378_07280</name>
</gene>
<feature type="transmembrane region" description="Helical" evidence="1">
    <location>
        <begin position="85"/>
        <end position="108"/>
    </location>
</feature>
<feature type="transmembrane region" description="Helical" evidence="1">
    <location>
        <begin position="45"/>
        <end position="64"/>
    </location>
</feature>
<comment type="caution">
    <text evidence="2">The sequence shown here is derived from an EMBL/GenBank/DDBJ whole genome shotgun (WGS) entry which is preliminary data.</text>
</comment>
<name>A0ABQ1WK34_9BACT</name>
<dbReference type="EMBL" id="BMGS01000002">
    <property type="protein sequence ID" value="GGG33355.1"/>
    <property type="molecule type" value="Genomic_DNA"/>
</dbReference>
<keyword evidence="3" id="KW-1185">Reference proteome</keyword>
<keyword evidence="1" id="KW-1133">Transmembrane helix</keyword>
<evidence type="ECO:0000313" key="2">
    <source>
        <dbReference type="EMBL" id="GGG33355.1"/>
    </source>
</evidence>
<evidence type="ECO:0000313" key="3">
    <source>
        <dbReference type="Proteomes" id="UP000601361"/>
    </source>
</evidence>
<keyword evidence="1" id="KW-0472">Membrane</keyword>
<protein>
    <submittedName>
        <fullName evidence="2">Uncharacterized protein</fullName>
    </submittedName>
</protein>
<keyword evidence="1" id="KW-0812">Transmembrane</keyword>
<proteinExistence type="predicted"/>
<accession>A0ABQ1WK34</accession>
<feature type="transmembrane region" description="Helical" evidence="1">
    <location>
        <begin position="136"/>
        <end position="154"/>
    </location>
</feature>
<dbReference type="Proteomes" id="UP000601361">
    <property type="component" value="Unassembled WGS sequence"/>
</dbReference>